<dbReference type="AlphaFoldDB" id="A0A8H5ZT33"/>
<dbReference type="InterPro" id="IPR016163">
    <property type="entry name" value="Ald_DH_C"/>
</dbReference>
<evidence type="ECO:0000256" key="3">
    <source>
        <dbReference type="ARBA" id="ARBA00024226"/>
    </source>
</evidence>
<proteinExistence type="inferred from homology"/>
<evidence type="ECO:0000256" key="6">
    <source>
        <dbReference type="RuleBase" id="RU003345"/>
    </source>
</evidence>
<gene>
    <name evidence="8" type="ORF">GGP41_007369</name>
</gene>
<accession>A0A8H5ZT33</accession>
<dbReference type="InterPro" id="IPR029510">
    <property type="entry name" value="Ald_DH_CS_GLU"/>
</dbReference>
<feature type="domain" description="Aldehyde dehydrogenase" evidence="7">
    <location>
        <begin position="60"/>
        <end position="520"/>
    </location>
</feature>
<protein>
    <recommendedName>
        <fullName evidence="3">aldehyde dehydrogenase (NAD(+))</fullName>
        <ecNumber evidence="3">1.2.1.3</ecNumber>
    </recommendedName>
</protein>
<dbReference type="FunFam" id="3.40.309.10:FF:000012">
    <property type="entry name" value="Betaine aldehyde dehydrogenase"/>
    <property type="match status" value="1"/>
</dbReference>
<evidence type="ECO:0000256" key="5">
    <source>
        <dbReference type="PROSITE-ProRule" id="PRU10007"/>
    </source>
</evidence>
<dbReference type="Pfam" id="PF00171">
    <property type="entry name" value="Aldedh"/>
    <property type="match status" value="1"/>
</dbReference>
<evidence type="ECO:0000256" key="1">
    <source>
        <dbReference type="ARBA" id="ARBA00009986"/>
    </source>
</evidence>
<evidence type="ECO:0000259" key="7">
    <source>
        <dbReference type="Pfam" id="PF00171"/>
    </source>
</evidence>
<dbReference type="PROSITE" id="PS00070">
    <property type="entry name" value="ALDEHYDE_DEHYDR_CYS"/>
    <property type="match status" value="1"/>
</dbReference>
<dbReference type="InterPro" id="IPR016160">
    <property type="entry name" value="Ald_DH_CS_CYS"/>
</dbReference>
<dbReference type="EMBL" id="WNKQ01000001">
    <property type="protein sequence ID" value="KAF5854649.1"/>
    <property type="molecule type" value="Genomic_DNA"/>
</dbReference>
<evidence type="ECO:0000313" key="8">
    <source>
        <dbReference type="EMBL" id="KAF5854649.1"/>
    </source>
</evidence>
<dbReference type="Proteomes" id="UP000624244">
    <property type="component" value="Unassembled WGS sequence"/>
</dbReference>
<sequence length="523" mass="57497">MHSILKLTTHNSQVTIHHQSETCILEHKHQPYSTYPSPNKILYTPIKMVQKGLFINNEYIDSTSTETLSIHSPHDESLVLDGVQVASLADVDTAVAAARAAYEGEWSKWTAKQRMQVMYRFADLIDKHTIDLCAWEAKSMGQPVMITQWMYKIASDYFRYMAGWTDKVPGEQWPEVDGIYKIVEYEPVGVCAGIGAWNGAMMFFALKVAPAVATGCTIVYKGSEKTPIGLIQVGELVKEAGFPPGVINIITGDGKVGAAMASHMDIDKIGFTGSVFAGKKFQELAAQSNLKRVTLELGGKSPSLIFADADMENALQHHSQNFLMNSGQACVAASRTFVQEDIVDDFIAQLKIRFEQLSNIMGHPEQQGIMYGPLADSKQFERVMEFIEIGKKEASLVTGGVRKGTSGFYIEPTIFLNPGDDARIYREEIFGPVISIRTFKTEEEAIRMANDTNYGLSACVFTASTPRALRIAKKIRSGMVNINTSQHAGLEAPMGGSKQSGLGREGGKMGVMSYLEAKTICIK</sequence>
<keyword evidence="2 6" id="KW-0560">Oxidoreductase</keyword>
<dbReference type="EC" id="1.2.1.3" evidence="3"/>
<comment type="caution">
    <text evidence="8">The sequence shown here is derived from an EMBL/GenBank/DDBJ whole genome shotgun (WGS) entry which is preliminary data.</text>
</comment>
<dbReference type="GO" id="GO:0004029">
    <property type="term" value="F:aldehyde dehydrogenase (NAD+) activity"/>
    <property type="evidence" value="ECO:0007669"/>
    <property type="project" value="UniProtKB-EC"/>
</dbReference>
<evidence type="ECO:0000256" key="2">
    <source>
        <dbReference type="ARBA" id="ARBA00023002"/>
    </source>
</evidence>
<dbReference type="InterPro" id="IPR015590">
    <property type="entry name" value="Aldehyde_DH_dom"/>
</dbReference>
<evidence type="ECO:0000256" key="4">
    <source>
        <dbReference type="ARBA" id="ARBA00049194"/>
    </source>
</evidence>
<dbReference type="InterPro" id="IPR016162">
    <property type="entry name" value="Ald_DH_N"/>
</dbReference>
<dbReference type="PANTHER" id="PTHR11699">
    <property type="entry name" value="ALDEHYDE DEHYDROGENASE-RELATED"/>
    <property type="match status" value="1"/>
</dbReference>
<organism evidence="8 9">
    <name type="scientific">Cochliobolus sativus</name>
    <name type="common">Common root rot and spot blotch fungus</name>
    <name type="synonym">Bipolaris sorokiniana</name>
    <dbReference type="NCBI Taxonomy" id="45130"/>
    <lineage>
        <taxon>Eukaryota</taxon>
        <taxon>Fungi</taxon>
        <taxon>Dikarya</taxon>
        <taxon>Ascomycota</taxon>
        <taxon>Pezizomycotina</taxon>
        <taxon>Dothideomycetes</taxon>
        <taxon>Pleosporomycetidae</taxon>
        <taxon>Pleosporales</taxon>
        <taxon>Pleosporineae</taxon>
        <taxon>Pleosporaceae</taxon>
        <taxon>Bipolaris</taxon>
    </lineage>
</organism>
<evidence type="ECO:0000313" key="9">
    <source>
        <dbReference type="Proteomes" id="UP000624244"/>
    </source>
</evidence>
<dbReference type="Gene3D" id="3.40.309.10">
    <property type="entry name" value="Aldehyde Dehydrogenase, Chain A, domain 2"/>
    <property type="match status" value="1"/>
</dbReference>
<dbReference type="SUPFAM" id="SSF53720">
    <property type="entry name" value="ALDH-like"/>
    <property type="match status" value="1"/>
</dbReference>
<dbReference type="FunFam" id="3.40.605.10:FF:000007">
    <property type="entry name" value="NAD/NADP-dependent betaine aldehyde dehydrogenase"/>
    <property type="match status" value="1"/>
</dbReference>
<feature type="active site" evidence="5">
    <location>
        <position position="296"/>
    </location>
</feature>
<comment type="similarity">
    <text evidence="1 6">Belongs to the aldehyde dehydrogenase family.</text>
</comment>
<reference evidence="8" key="1">
    <citation type="submission" date="2019-11" db="EMBL/GenBank/DDBJ databases">
        <title>Bipolaris sorokiniana Genome sequencing.</title>
        <authorList>
            <person name="Wang H."/>
        </authorList>
    </citation>
    <scope>NUCLEOTIDE SEQUENCE</scope>
</reference>
<name>A0A8H5ZT33_COCSA</name>
<comment type="catalytic activity">
    <reaction evidence="4">
        <text>an aldehyde + NAD(+) + H2O = a carboxylate + NADH + 2 H(+)</text>
        <dbReference type="Rhea" id="RHEA:16185"/>
        <dbReference type="ChEBI" id="CHEBI:15377"/>
        <dbReference type="ChEBI" id="CHEBI:15378"/>
        <dbReference type="ChEBI" id="CHEBI:17478"/>
        <dbReference type="ChEBI" id="CHEBI:29067"/>
        <dbReference type="ChEBI" id="CHEBI:57540"/>
        <dbReference type="ChEBI" id="CHEBI:57945"/>
        <dbReference type="EC" id="1.2.1.3"/>
    </reaction>
</comment>
<dbReference type="PROSITE" id="PS00687">
    <property type="entry name" value="ALDEHYDE_DEHYDR_GLU"/>
    <property type="match status" value="1"/>
</dbReference>
<dbReference type="InterPro" id="IPR016161">
    <property type="entry name" value="Ald_DH/histidinol_DH"/>
</dbReference>
<dbReference type="Gene3D" id="3.40.605.10">
    <property type="entry name" value="Aldehyde Dehydrogenase, Chain A, domain 1"/>
    <property type="match status" value="1"/>
</dbReference>